<dbReference type="Proteomes" id="UP000828390">
    <property type="component" value="Unassembled WGS sequence"/>
</dbReference>
<reference evidence="1" key="1">
    <citation type="journal article" date="2019" name="bioRxiv">
        <title>The Genome of the Zebra Mussel, Dreissena polymorpha: A Resource for Invasive Species Research.</title>
        <authorList>
            <person name="McCartney M.A."/>
            <person name="Auch B."/>
            <person name="Kono T."/>
            <person name="Mallez S."/>
            <person name="Zhang Y."/>
            <person name="Obille A."/>
            <person name="Becker A."/>
            <person name="Abrahante J.E."/>
            <person name="Garbe J."/>
            <person name="Badalamenti J.P."/>
            <person name="Herman A."/>
            <person name="Mangelson H."/>
            <person name="Liachko I."/>
            <person name="Sullivan S."/>
            <person name="Sone E.D."/>
            <person name="Koren S."/>
            <person name="Silverstein K.A.T."/>
            <person name="Beckman K.B."/>
            <person name="Gohl D.M."/>
        </authorList>
    </citation>
    <scope>NUCLEOTIDE SEQUENCE</scope>
    <source>
        <strain evidence="1">Duluth1</strain>
        <tissue evidence="1">Whole animal</tissue>
    </source>
</reference>
<organism evidence="1 2">
    <name type="scientific">Dreissena polymorpha</name>
    <name type="common">Zebra mussel</name>
    <name type="synonym">Mytilus polymorpha</name>
    <dbReference type="NCBI Taxonomy" id="45954"/>
    <lineage>
        <taxon>Eukaryota</taxon>
        <taxon>Metazoa</taxon>
        <taxon>Spiralia</taxon>
        <taxon>Lophotrochozoa</taxon>
        <taxon>Mollusca</taxon>
        <taxon>Bivalvia</taxon>
        <taxon>Autobranchia</taxon>
        <taxon>Heteroconchia</taxon>
        <taxon>Euheterodonta</taxon>
        <taxon>Imparidentia</taxon>
        <taxon>Neoheterodontei</taxon>
        <taxon>Myida</taxon>
        <taxon>Dreissenoidea</taxon>
        <taxon>Dreissenidae</taxon>
        <taxon>Dreissena</taxon>
    </lineage>
</organism>
<name>A0A9D4EEC6_DREPO</name>
<comment type="caution">
    <text evidence="1">The sequence shown here is derived from an EMBL/GenBank/DDBJ whole genome shotgun (WGS) entry which is preliminary data.</text>
</comment>
<dbReference type="EMBL" id="JAIWYP010000009">
    <property type="protein sequence ID" value="KAH3778752.1"/>
    <property type="molecule type" value="Genomic_DNA"/>
</dbReference>
<dbReference type="AlphaFoldDB" id="A0A9D4EEC6"/>
<proteinExistence type="predicted"/>
<protein>
    <submittedName>
        <fullName evidence="1">Uncharacterized protein</fullName>
    </submittedName>
</protein>
<evidence type="ECO:0000313" key="1">
    <source>
        <dbReference type="EMBL" id="KAH3778752.1"/>
    </source>
</evidence>
<accession>A0A9D4EEC6</accession>
<reference evidence="1" key="2">
    <citation type="submission" date="2020-11" db="EMBL/GenBank/DDBJ databases">
        <authorList>
            <person name="McCartney M.A."/>
            <person name="Auch B."/>
            <person name="Kono T."/>
            <person name="Mallez S."/>
            <person name="Becker A."/>
            <person name="Gohl D.M."/>
            <person name="Silverstein K.A.T."/>
            <person name="Koren S."/>
            <person name="Bechman K.B."/>
            <person name="Herman A."/>
            <person name="Abrahante J.E."/>
            <person name="Garbe J."/>
        </authorList>
    </citation>
    <scope>NUCLEOTIDE SEQUENCE</scope>
    <source>
        <strain evidence="1">Duluth1</strain>
        <tissue evidence="1">Whole animal</tissue>
    </source>
</reference>
<gene>
    <name evidence="1" type="ORF">DPMN_180223</name>
</gene>
<sequence length="72" mass="8256">MDDVTFDISNREFKRPPKIFESSIQDVPLDGDVVEDRPITFEEVENVSKRGGKKLSSDGYTYTISKKILDMQ</sequence>
<evidence type="ECO:0000313" key="2">
    <source>
        <dbReference type="Proteomes" id="UP000828390"/>
    </source>
</evidence>
<keyword evidence="2" id="KW-1185">Reference proteome</keyword>